<gene>
    <name evidence="1" type="ORF">Nepgr_027843</name>
</gene>
<evidence type="ECO:0000313" key="1">
    <source>
        <dbReference type="EMBL" id="GMH26000.1"/>
    </source>
</evidence>
<dbReference type="AlphaFoldDB" id="A0AAD3T985"/>
<name>A0AAD3T985_NEPGR</name>
<reference evidence="1" key="1">
    <citation type="submission" date="2023-05" db="EMBL/GenBank/DDBJ databases">
        <title>Nepenthes gracilis genome sequencing.</title>
        <authorList>
            <person name="Fukushima K."/>
        </authorList>
    </citation>
    <scope>NUCLEOTIDE SEQUENCE</scope>
    <source>
        <strain evidence="1">SING2019-196</strain>
    </source>
</reference>
<protein>
    <submittedName>
        <fullName evidence="1">Uncharacterized protein</fullName>
    </submittedName>
</protein>
<proteinExistence type="predicted"/>
<dbReference type="EMBL" id="BSYO01000030">
    <property type="protein sequence ID" value="GMH26000.1"/>
    <property type="molecule type" value="Genomic_DNA"/>
</dbReference>
<accession>A0AAD3T985</accession>
<keyword evidence="2" id="KW-1185">Reference proteome</keyword>
<organism evidence="1 2">
    <name type="scientific">Nepenthes gracilis</name>
    <name type="common">Slender pitcher plant</name>
    <dbReference type="NCBI Taxonomy" id="150966"/>
    <lineage>
        <taxon>Eukaryota</taxon>
        <taxon>Viridiplantae</taxon>
        <taxon>Streptophyta</taxon>
        <taxon>Embryophyta</taxon>
        <taxon>Tracheophyta</taxon>
        <taxon>Spermatophyta</taxon>
        <taxon>Magnoliopsida</taxon>
        <taxon>eudicotyledons</taxon>
        <taxon>Gunneridae</taxon>
        <taxon>Pentapetalae</taxon>
        <taxon>Caryophyllales</taxon>
        <taxon>Nepenthaceae</taxon>
        <taxon>Nepenthes</taxon>
    </lineage>
</organism>
<evidence type="ECO:0000313" key="2">
    <source>
        <dbReference type="Proteomes" id="UP001279734"/>
    </source>
</evidence>
<dbReference type="Proteomes" id="UP001279734">
    <property type="component" value="Unassembled WGS sequence"/>
</dbReference>
<sequence length="116" mass="12848">MQALKTRQPGHSLGMGISLLALPKGSCNPKEARFHGKNSPDFPANILAELSSFGLQYGDLKLWIESNISAMDLHGVSYARLKRNPTIICPFYLSLLQNKFGDVCAEKMRCVQPVKK</sequence>
<comment type="caution">
    <text evidence="1">The sequence shown here is derived from an EMBL/GenBank/DDBJ whole genome shotgun (WGS) entry which is preliminary data.</text>
</comment>